<reference evidence="2 3" key="1">
    <citation type="submission" date="2018-01" db="EMBL/GenBank/DDBJ databases">
        <title>Draft genome sequence of Sphaerisporangium sp. 7K107.</title>
        <authorList>
            <person name="Sahin N."/>
            <person name="Saygin H."/>
            <person name="Ay H."/>
        </authorList>
    </citation>
    <scope>NUCLEOTIDE SEQUENCE [LARGE SCALE GENOMIC DNA]</scope>
    <source>
        <strain evidence="2 3">7K107</strain>
    </source>
</reference>
<feature type="compositionally biased region" description="Polar residues" evidence="1">
    <location>
        <begin position="36"/>
        <end position="60"/>
    </location>
</feature>
<accession>A0A2W2HZY4</accession>
<dbReference type="AlphaFoldDB" id="A0A2W2HZY4"/>
<name>A0A2W2HZY4_9ACTN</name>
<evidence type="ECO:0000313" key="2">
    <source>
        <dbReference type="EMBL" id="PZG57005.1"/>
    </source>
</evidence>
<evidence type="ECO:0000313" key="3">
    <source>
        <dbReference type="Proteomes" id="UP000248544"/>
    </source>
</evidence>
<comment type="caution">
    <text evidence="2">The sequence shown here is derived from an EMBL/GenBank/DDBJ whole genome shotgun (WGS) entry which is preliminary data.</text>
</comment>
<protein>
    <submittedName>
        <fullName evidence="2">Uncharacterized protein</fullName>
    </submittedName>
</protein>
<evidence type="ECO:0000256" key="1">
    <source>
        <dbReference type="SAM" id="MobiDB-lite"/>
    </source>
</evidence>
<dbReference type="Proteomes" id="UP000248544">
    <property type="component" value="Unassembled WGS sequence"/>
</dbReference>
<feature type="region of interest" description="Disordered" evidence="1">
    <location>
        <begin position="1"/>
        <end position="60"/>
    </location>
</feature>
<sequence>MAITVQMVGSSCAPVSKTVPGAESSPVSAAKRGRQPATQSSSPRGVNSVNAASGGSATANRPVSVYCAPLIAR</sequence>
<organism evidence="2 3">
    <name type="scientific">Spongiactinospora gelatinilytica</name>
    <dbReference type="NCBI Taxonomy" id="2666298"/>
    <lineage>
        <taxon>Bacteria</taxon>
        <taxon>Bacillati</taxon>
        <taxon>Actinomycetota</taxon>
        <taxon>Actinomycetes</taxon>
        <taxon>Streptosporangiales</taxon>
        <taxon>Streptosporangiaceae</taxon>
        <taxon>Spongiactinospora</taxon>
    </lineage>
</organism>
<proteinExistence type="predicted"/>
<dbReference type="EMBL" id="POUA01000002">
    <property type="protein sequence ID" value="PZG57005.1"/>
    <property type="molecule type" value="Genomic_DNA"/>
</dbReference>
<dbReference type="RefSeq" id="WP_111165041.1">
    <property type="nucleotide sequence ID" value="NZ_POUA01000002.1"/>
</dbReference>
<gene>
    <name evidence="2" type="ORF">C1I98_00445</name>
</gene>
<keyword evidence="3" id="KW-1185">Reference proteome</keyword>